<protein>
    <recommendedName>
        <fullName evidence="5">Radical SAM core domain-containing protein</fullName>
    </recommendedName>
</protein>
<dbReference type="SFLD" id="SFLDS00029">
    <property type="entry name" value="Radical_SAM"/>
    <property type="match status" value="1"/>
</dbReference>
<dbReference type="InterPro" id="IPR007197">
    <property type="entry name" value="rSAM"/>
</dbReference>
<evidence type="ECO:0000256" key="3">
    <source>
        <dbReference type="ARBA" id="ARBA00023004"/>
    </source>
</evidence>
<keyword evidence="1" id="KW-0949">S-adenosyl-L-methionine</keyword>
<proteinExistence type="predicted"/>
<dbReference type="Gene3D" id="3.20.20.70">
    <property type="entry name" value="Aldolase class I"/>
    <property type="match status" value="1"/>
</dbReference>
<dbReference type="InterPro" id="IPR013785">
    <property type="entry name" value="Aldolase_TIM"/>
</dbReference>
<keyword evidence="7" id="KW-1185">Reference proteome</keyword>
<evidence type="ECO:0000313" key="7">
    <source>
        <dbReference type="Proteomes" id="UP000288669"/>
    </source>
</evidence>
<dbReference type="PANTHER" id="PTHR11228:SF7">
    <property type="entry name" value="PQQA PEPTIDE CYCLASE"/>
    <property type="match status" value="1"/>
</dbReference>
<keyword evidence="4" id="KW-0411">Iron-sulfur</keyword>
<dbReference type="PANTHER" id="PTHR11228">
    <property type="entry name" value="RADICAL SAM DOMAIN PROTEIN"/>
    <property type="match status" value="1"/>
</dbReference>
<accession>A0A430AGW5</accession>
<evidence type="ECO:0000256" key="1">
    <source>
        <dbReference type="ARBA" id="ARBA00022691"/>
    </source>
</evidence>
<dbReference type="EMBL" id="NGJZ01000002">
    <property type="protein sequence ID" value="RSU07176.1"/>
    <property type="molecule type" value="Genomic_DNA"/>
</dbReference>
<dbReference type="Pfam" id="PF13186">
    <property type="entry name" value="SPASM"/>
    <property type="match status" value="1"/>
</dbReference>
<name>A0A430AGW5_9ENTE</name>
<dbReference type="SFLD" id="SFLDG01067">
    <property type="entry name" value="SPASM/twitch_domain_containing"/>
    <property type="match status" value="1"/>
</dbReference>
<evidence type="ECO:0000256" key="2">
    <source>
        <dbReference type="ARBA" id="ARBA00022723"/>
    </source>
</evidence>
<evidence type="ECO:0000256" key="4">
    <source>
        <dbReference type="ARBA" id="ARBA00023014"/>
    </source>
</evidence>
<dbReference type="Proteomes" id="UP000288669">
    <property type="component" value="Unassembled WGS sequence"/>
</dbReference>
<dbReference type="InterPro" id="IPR058240">
    <property type="entry name" value="rSAM_sf"/>
</dbReference>
<dbReference type="GO" id="GO:0003824">
    <property type="term" value="F:catalytic activity"/>
    <property type="evidence" value="ECO:0007669"/>
    <property type="project" value="InterPro"/>
</dbReference>
<sequence>MEFNNKLFILRKEFFGGLLVNKSNLTRYEINKYDAYFLEILSKGSYEVSEVVQCIEEHFSIDYYPNVEKFIEMGVLLEGEKSYKIKKEHLPIYVENCDKPKYLSYPFEISIYPSLQCNLKCSFCFLGDKLNKRYAEKSATQWFDLIKQATQDGCLSISILGGEPLLYYDIFKLVNYLENAKIRTSMTSNGLCWNKKMINFIQTSQYVTPIFSIQSLGLFNRDVMGRNHNIQRWVSTVTEISKYKKVRINTVYLGQSIDDLKSIVDFCYKNNVEKYSLAYQYDINSDWTSFKALIDVQDELERYIRMSQYDNLNFCVEGCMIYSTYKNLDGSIVTSEYQKLTYGCEAGNSRLEILPNGDSFPCISFLDKDLSCGNVFDSSIKKVWDDSALLSEIRYGKTEDEKCLKCSLVHFCNGGCPMVNLSKNQKMFGEGDPRCLIRKERKG</sequence>
<keyword evidence="2" id="KW-0479">Metal-binding</keyword>
<dbReference type="SUPFAM" id="SSF102114">
    <property type="entry name" value="Radical SAM enzymes"/>
    <property type="match status" value="1"/>
</dbReference>
<dbReference type="InterPro" id="IPR050377">
    <property type="entry name" value="Radical_SAM_PqqE_MftC-like"/>
</dbReference>
<dbReference type="SFLD" id="SFLDG01386">
    <property type="entry name" value="main_SPASM_domain-containing"/>
    <property type="match status" value="1"/>
</dbReference>
<dbReference type="PROSITE" id="PS51918">
    <property type="entry name" value="RADICAL_SAM"/>
    <property type="match status" value="1"/>
</dbReference>
<dbReference type="InterPro" id="IPR006638">
    <property type="entry name" value="Elp3/MiaA/NifB-like_rSAM"/>
</dbReference>
<dbReference type="GO" id="GO:0046872">
    <property type="term" value="F:metal ion binding"/>
    <property type="evidence" value="ECO:0007669"/>
    <property type="project" value="UniProtKB-KW"/>
</dbReference>
<evidence type="ECO:0000313" key="6">
    <source>
        <dbReference type="EMBL" id="RSU07176.1"/>
    </source>
</evidence>
<dbReference type="SMART" id="SM00729">
    <property type="entry name" value="Elp3"/>
    <property type="match status" value="1"/>
</dbReference>
<dbReference type="CDD" id="cd01335">
    <property type="entry name" value="Radical_SAM"/>
    <property type="match status" value="1"/>
</dbReference>
<dbReference type="GO" id="GO:0051536">
    <property type="term" value="F:iron-sulfur cluster binding"/>
    <property type="evidence" value="ECO:0007669"/>
    <property type="project" value="UniProtKB-KW"/>
</dbReference>
<dbReference type="RefSeq" id="WP_126824827.1">
    <property type="nucleotide sequence ID" value="NZ_JBHLWU010000002.1"/>
</dbReference>
<dbReference type="NCBIfam" id="TIGR04085">
    <property type="entry name" value="rSAM_more_4Fe4S"/>
    <property type="match status" value="1"/>
</dbReference>
<evidence type="ECO:0000259" key="5">
    <source>
        <dbReference type="PROSITE" id="PS51918"/>
    </source>
</evidence>
<reference evidence="6 7" key="1">
    <citation type="submission" date="2017-05" db="EMBL/GenBank/DDBJ databases">
        <title>Vagococcus spp. assemblies.</title>
        <authorList>
            <person name="Gulvik C.A."/>
        </authorList>
    </citation>
    <scope>NUCLEOTIDE SEQUENCE [LARGE SCALE GENOMIC DNA]</scope>
    <source>
        <strain evidence="6 7">DSM 24756</strain>
    </source>
</reference>
<gene>
    <name evidence="6" type="ORF">CBF30_07955</name>
</gene>
<organism evidence="6 7">
    <name type="scientific">Vagococcus entomophilus</name>
    <dbReference type="NCBI Taxonomy" id="1160095"/>
    <lineage>
        <taxon>Bacteria</taxon>
        <taxon>Bacillati</taxon>
        <taxon>Bacillota</taxon>
        <taxon>Bacilli</taxon>
        <taxon>Lactobacillales</taxon>
        <taxon>Enterococcaceae</taxon>
        <taxon>Vagococcus</taxon>
    </lineage>
</organism>
<comment type="caution">
    <text evidence="6">The sequence shown here is derived from an EMBL/GenBank/DDBJ whole genome shotgun (WGS) entry which is preliminary data.</text>
</comment>
<feature type="domain" description="Radical SAM core" evidence="5">
    <location>
        <begin position="103"/>
        <end position="310"/>
    </location>
</feature>
<dbReference type="InterPro" id="IPR023885">
    <property type="entry name" value="4Fe4S-binding_SPASM_dom"/>
</dbReference>
<keyword evidence="3" id="KW-0408">Iron</keyword>
<dbReference type="Pfam" id="PF04055">
    <property type="entry name" value="Radical_SAM"/>
    <property type="match status" value="1"/>
</dbReference>
<dbReference type="AlphaFoldDB" id="A0A430AGW5"/>
<dbReference type="OrthoDB" id="9808591at2"/>